<gene>
    <name evidence="2" type="ORF">SAMN02745181_0838</name>
</gene>
<name>A0A1M6DUJ7_9BACT</name>
<dbReference type="InParanoid" id="A0A1M6DUJ7"/>
<organism evidence="2 3">
    <name type="scientific">Rubritalea squalenifaciens DSM 18772</name>
    <dbReference type="NCBI Taxonomy" id="1123071"/>
    <lineage>
        <taxon>Bacteria</taxon>
        <taxon>Pseudomonadati</taxon>
        <taxon>Verrucomicrobiota</taxon>
        <taxon>Verrucomicrobiia</taxon>
        <taxon>Verrucomicrobiales</taxon>
        <taxon>Rubritaleaceae</taxon>
        <taxon>Rubritalea</taxon>
    </lineage>
</organism>
<evidence type="ECO:0000313" key="2">
    <source>
        <dbReference type="EMBL" id="SHI76947.1"/>
    </source>
</evidence>
<dbReference type="PANTHER" id="PTHR43471:SF10">
    <property type="entry name" value="SLL1107 PROTEIN"/>
    <property type="match status" value="1"/>
</dbReference>
<dbReference type="Proteomes" id="UP000184510">
    <property type="component" value="Unassembled WGS sequence"/>
</dbReference>
<feature type="transmembrane region" description="Helical" evidence="1">
    <location>
        <begin position="277"/>
        <end position="300"/>
    </location>
</feature>
<protein>
    <submittedName>
        <fullName evidence="2">ABC-2 family transporter protein</fullName>
    </submittedName>
</protein>
<feature type="transmembrane region" description="Helical" evidence="1">
    <location>
        <begin position="71"/>
        <end position="91"/>
    </location>
</feature>
<evidence type="ECO:0000313" key="3">
    <source>
        <dbReference type="Proteomes" id="UP000184510"/>
    </source>
</evidence>
<reference evidence="2 3" key="1">
    <citation type="submission" date="2016-11" db="EMBL/GenBank/DDBJ databases">
        <authorList>
            <person name="Jaros S."/>
            <person name="Januszkiewicz K."/>
            <person name="Wedrychowicz H."/>
        </authorList>
    </citation>
    <scope>NUCLEOTIDE SEQUENCE [LARGE SCALE GENOMIC DNA]</scope>
    <source>
        <strain evidence="2 3">DSM 18772</strain>
    </source>
</reference>
<feature type="transmembrane region" description="Helical" evidence="1">
    <location>
        <begin position="112"/>
        <end position="131"/>
    </location>
</feature>
<dbReference type="PANTHER" id="PTHR43471">
    <property type="entry name" value="ABC TRANSPORTER PERMEASE"/>
    <property type="match status" value="1"/>
</dbReference>
<feature type="transmembrane region" description="Helical" evidence="1">
    <location>
        <begin position="182"/>
        <end position="201"/>
    </location>
</feature>
<dbReference type="AlphaFoldDB" id="A0A1M6DUJ7"/>
<sequence>MAGKTTSFISLRRITTISSHTFTQLVRMKVFYLLSVFAVLLIGVQMVEMPYSVSGVSNMNQDLRLLKSAGFFAMNTFAFILALSATALLLPKDIEDRTLYTILCKPVPRLDYLLGKLGGVLCLILVSLLVMDGLFSAILHFKVEGIVAETQSMLGARGLSAAVIERQSEEIYSQGVTWNLQIGVLAVFLKAAVIASIAMLVSTFSTSTIFTIIITVIVALIGTIQADAREYFMRQEDLGIITPMSEVTRWVALLFPDFQLLGVEDGVIDGKQVPGSILGRVCWVAFLYCAVYTVLSWFVFRRKEV</sequence>
<feature type="transmembrane region" description="Helical" evidence="1">
    <location>
        <begin position="208"/>
        <end position="226"/>
    </location>
</feature>
<dbReference type="OrthoDB" id="9810558at2"/>
<keyword evidence="1" id="KW-0812">Transmembrane</keyword>
<proteinExistence type="predicted"/>
<dbReference type="RefSeq" id="WP_143158217.1">
    <property type="nucleotide sequence ID" value="NZ_FQYR01000002.1"/>
</dbReference>
<keyword evidence="1" id="KW-0472">Membrane</keyword>
<accession>A0A1M6DUJ7</accession>
<evidence type="ECO:0000256" key="1">
    <source>
        <dbReference type="SAM" id="Phobius"/>
    </source>
</evidence>
<keyword evidence="3" id="KW-1185">Reference proteome</keyword>
<dbReference type="STRING" id="1123071.SAMN02745181_0838"/>
<dbReference type="EMBL" id="FQYR01000002">
    <property type="protein sequence ID" value="SHI76947.1"/>
    <property type="molecule type" value="Genomic_DNA"/>
</dbReference>
<keyword evidence="1" id="KW-1133">Transmembrane helix</keyword>
<feature type="transmembrane region" description="Helical" evidence="1">
    <location>
        <begin position="30"/>
        <end position="51"/>
    </location>
</feature>